<name>A0A5B7EAM7_PORTR</name>
<evidence type="ECO:0000256" key="1">
    <source>
        <dbReference type="SAM" id="MobiDB-lite"/>
    </source>
</evidence>
<feature type="region of interest" description="Disordered" evidence="1">
    <location>
        <begin position="125"/>
        <end position="145"/>
    </location>
</feature>
<feature type="compositionally biased region" description="Gly residues" evidence="1">
    <location>
        <begin position="127"/>
        <end position="145"/>
    </location>
</feature>
<gene>
    <name evidence="2" type="ORF">E2C01_023958</name>
</gene>
<dbReference type="EMBL" id="VSRR010002300">
    <property type="protein sequence ID" value="MPC30688.1"/>
    <property type="molecule type" value="Genomic_DNA"/>
</dbReference>
<organism evidence="2 3">
    <name type="scientific">Portunus trituberculatus</name>
    <name type="common">Swimming crab</name>
    <name type="synonym">Neptunus trituberculatus</name>
    <dbReference type="NCBI Taxonomy" id="210409"/>
    <lineage>
        <taxon>Eukaryota</taxon>
        <taxon>Metazoa</taxon>
        <taxon>Ecdysozoa</taxon>
        <taxon>Arthropoda</taxon>
        <taxon>Crustacea</taxon>
        <taxon>Multicrustacea</taxon>
        <taxon>Malacostraca</taxon>
        <taxon>Eumalacostraca</taxon>
        <taxon>Eucarida</taxon>
        <taxon>Decapoda</taxon>
        <taxon>Pleocyemata</taxon>
        <taxon>Brachyura</taxon>
        <taxon>Eubrachyura</taxon>
        <taxon>Portunoidea</taxon>
        <taxon>Portunidae</taxon>
        <taxon>Portuninae</taxon>
        <taxon>Portunus</taxon>
    </lineage>
</organism>
<keyword evidence="3" id="KW-1185">Reference proteome</keyword>
<sequence>MTLDRRDLCIFGQAGRRDREPPSVMRGRIGPATTDRPLGAYSPLYLPAIPTVSSLIITVWIVKVVRCHVFSVQHLETARMAWDITIQSTITPVWRHRPAVAVTSPSTQRQAGKTDSKLEARELLAGGRAGGGGRVRGGSVGEWGE</sequence>
<proteinExistence type="predicted"/>
<evidence type="ECO:0000313" key="3">
    <source>
        <dbReference type="Proteomes" id="UP000324222"/>
    </source>
</evidence>
<reference evidence="2 3" key="1">
    <citation type="submission" date="2019-05" db="EMBL/GenBank/DDBJ databases">
        <title>Another draft genome of Portunus trituberculatus and its Hox gene families provides insights of decapod evolution.</title>
        <authorList>
            <person name="Jeong J.-H."/>
            <person name="Song I."/>
            <person name="Kim S."/>
            <person name="Choi T."/>
            <person name="Kim D."/>
            <person name="Ryu S."/>
            <person name="Kim W."/>
        </authorList>
    </citation>
    <scope>NUCLEOTIDE SEQUENCE [LARGE SCALE GENOMIC DNA]</scope>
    <source>
        <tissue evidence="2">Muscle</tissue>
    </source>
</reference>
<dbReference type="AlphaFoldDB" id="A0A5B7EAM7"/>
<dbReference type="Proteomes" id="UP000324222">
    <property type="component" value="Unassembled WGS sequence"/>
</dbReference>
<accession>A0A5B7EAM7</accession>
<protein>
    <submittedName>
        <fullName evidence="2">Uncharacterized protein</fullName>
    </submittedName>
</protein>
<comment type="caution">
    <text evidence="2">The sequence shown here is derived from an EMBL/GenBank/DDBJ whole genome shotgun (WGS) entry which is preliminary data.</text>
</comment>
<evidence type="ECO:0000313" key="2">
    <source>
        <dbReference type="EMBL" id="MPC30688.1"/>
    </source>
</evidence>